<dbReference type="InterPro" id="IPR004145">
    <property type="entry name" value="DUF243"/>
</dbReference>
<proteinExistence type="predicted"/>
<keyword evidence="1" id="KW-0732">Signal</keyword>
<feature type="chain" id="PRO_5045434326" description="DUF243 domain-containing protein" evidence="1">
    <location>
        <begin position="17"/>
        <end position="447"/>
    </location>
</feature>
<accession>A0ABM5GZ08</accession>
<dbReference type="PANTHER" id="PTHR31927">
    <property type="entry name" value="FI07246P-RELATED-RELATED"/>
    <property type="match status" value="1"/>
</dbReference>
<dbReference type="GeneID" id="108039467"/>
<reference evidence="3" key="2">
    <citation type="submission" date="2025-05" db="UniProtKB">
        <authorList>
            <consortium name="EnsemblMetazoa"/>
        </authorList>
    </citation>
    <scope>IDENTIFICATION</scope>
</reference>
<dbReference type="EnsemblMetazoa" id="XM_017116489.2">
    <property type="protein sequence ID" value="XP_016971978.2"/>
    <property type="gene ID" value="LOC108039467"/>
</dbReference>
<sequence>MRLFVTLCTLVALSQAKPQGYNYGSGVSGSLTTSSSSGGSSGGFLAAPSHSSVASYGPLGAFQTASVGSLVGSSSAPHAVSHYGGQGATYSTGAGNGATYSTGGGHGATYTTGGHGATYSTGGQGATYSSGGASNYGGSSFTGFGPSPNIGFGGLAGYQAPTYQQQQEQEVQRGFQEPIIHKQFFTVAAPEEHENLERSKHLVIGRPQKNYRVVFIKAPSSSNANVKLSAEYAPKEEKTVIYVLSKKDNQLEVNDIATPAPTVPSKPEVFFIKYKTDAEASHAQQQIQGESSTGWHRRCNTNTPPLFCSRIRQDRGNLRAPGWRSGPCSVGGWHLGWWCCWCRQHWQLSLRFRRHWLHWGQLSLRFRRHWLDWWQLHHDHRRQFRRHLWRNHRRSPFRRHHHQECTECHLSATQWQIDDYSYGFIATILLYSDAIVKGFFFESINKF</sequence>
<evidence type="ECO:0000256" key="1">
    <source>
        <dbReference type="SAM" id="SignalP"/>
    </source>
</evidence>
<evidence type="ECO:0000259" key="2">
    <source>
        <dbReference type="SMART" id="SM00690"/>
    </source>
</evidence>
<feature type="domain" description="DUF243" evidence="2">
    <location>
        <begin position="178"/>
        <end position="277"/>
    </location>
</feature>
<dbReference type="Pfam" id="PF03103">
    <property type="entry name" value="DUF243"/>
    <property type="match status" value="1"/>
</dbReference>
<dbReference type="SMART" id="SM00690">
    <property type="entry name" value="DM5"/>
    <property type="match status" value="1"/>
</dbReference>
<feature type="signal peptide" evidence="1">
    <location>
        <begin position="1"/>
        <end position="16"/>
    </location>
</feature>
<dbReference type="Proteomes" id="UP001652680">
    <property type="component" value="Unassembled WGS sequence"/>
</dbReference>
<evidence type="ECO:0000313" key="3">
    <source>
        <dbReference type="EnsemblMetazoa" id="XP_016971978.2"/>
    </source>
</evidence>
<dbReference type="RefSeq" id="XP_016971978.2">
    <property type="nucleotide sequence ID" value="XM_017116489.2"/>
</dbReference>
<dbReference type="PANTHER" id="PTHR31927:SF2">
    <property type="entry name" value="FI07246P-RELATED"/>
    <property type="match status" value="1"/>
</dbReference>
<organism evidence="3 4">
    <name type="scientific">Drosophila rhopaloa</name>
    <name type="common">Fruit fly</name>
    <dbReference type="NCBI Taxonomy" id="1041015"/>
    <lineage>
        <taxon>Eukaryota</taxon>
        <taxon>Metazoa</taxon>
        <taxon>Ecdysozoa</taxon>
        <taxon>Arthropoda</taxon>
        <taxon>Hexapoda</taxon>
        <taxon>Insecta</taxon>
        <taxon>Pterygota</taxon>
        <taxon>Neoptera</taxon>
        <taxon>Endopterygota</taxon>
        <taxon>Diptera</taxon>
        <taxon>Brachycera</taxon>
        <taxon>Muscomorpha</taxon>
        <taxon>Ephydroidea</taxon>
        <taxon>Drosophilidae</taxon>
        <taxon>Drosophila</taxon>
        <taxon>Sophophora</taxon>
    </lineage>
</organism>
<reference evidence="4" key="1">
    <citation type="journal article" date="2021" name="Elife">
        <title>Highly contiguous assemblies of 101 drosophilid genomes.</title>
        <authorList>
            <person name="Kim B.Y."/>
            <person name="Wang J.R."/>
            <person name="Miller D.E."/>
            <person name="Barmina O."/>
            <person name="Delaney E."/>
            <person name="Thompson A."/>
            <person name="Comeault A.A."/>
            <person name="Peede D."/>
            <person name="D'Agostino E.R."/>
            <person name="Pelaez J."/>
            <person name="Aguilar J.M."/>
            <person name="Haji D."/>
            <person name="Matsunaga T."/>
            <person name="Armstrong E.E."/>
            <person name="Zych M."/>
            <person name="Ogawa Y."/>
            <person name="Stamenkovic-Radak M."/>
            <person name="Jelic M."/>
            <person name="Veselinovic M.S."/>
            <person name="Tanaskovic M."/>
            <person name="Eric P."/>
            <person name="Gao J.J."/>
            <person name="Katoh T.K."/>
            <person name="Toda M.J."/>
            <person name="Watabe H."/>
            <person name="Watada M."/>
            <person name="Davis J.S."/>
            <person name="Moyle L.C."/>
            <person name="Manoli G."/>
            <person name="Bertolini E."/>
            <person name="Kostal V."/>
            <person name="Hawley R.S."/>
            <person name="Takahashi A."/>
            <person name="Jones C.D."/>
            <person name="Price D.K."/>
            <person name="Whiteman N."/>
            <person name="Kopp A."/>
            <person name="Matute D.R."/>
            <person name="Petrov D.A."/>
        </authorList>
    </citation>
    <scope>NUCLEOTIDE SEQUENCE [LARGE SCALE GENOMIC DNA]</scope>
</reference>
<evidence type="ECO:0000313" key="4">
    <source>
        <dbReference type="Proteomes" id="UP001652680"/>
    </source>
</evidence>
<keyword evidence="4" id="KW-1185">Reference proteome</keyword>
<name>A0ABM5GZ08_DRORH</name>
<protein>
    <recommendedName>
        <fullName evidence="2">DUF243 domain-containing protein</fullName>
    </recommendedName>
</protein>